<name>A0A822ZXC5_NELNU</name>
<sequence length="96" mass="10547">MPVKDVLSSRLALAIQSQVVVETERGLGQREGMPDTPEWVHPDVASDGAHETSDTHAQSIEVAFAPVTIVIVPFMGRHIKKIVARARERSAKAHVW</sequence>
<protein>
    <submittedName>
        <fullName evidence="1">Uncharacterized protein</fullName>
    </submittedName>
</protein>
<comment type="caution">
    <text evidence="1">The sequence shown here is derived from an EMBL/GenBank/DDBJ whole genome shotgun (WGS) entry which is preliminary data.</text>
</comment>
<gene>
    <name evidence="1" type="ORF">HUJ06_031981</name>
</gene>
<dbReference type="EMBL" id="DUZY01000224">
    <property type="protein sequence ID" value="DAD49547.1"/>
    <property type="molecule type" value="Genomic_DNA"/>
</dbReference>
<proteinExistence type="predicted"/>
<keyword evidence="2" id="KW-1185">Reference proteome</keyword>
<dbReference type="AlphaFoldDB" id="A0A822ZXC5"/>
<evidence type="ECO:0000313" key="2">
    <source>
        <dbReference type="Proteomes" id="UP000607653"/>
    </source>
</evidence>
<accession>A0A822ZXC5</accession>
<organism evidence="1 2">
    <name type="scientific">Nelumbo nucifera</name>
    <name type="common">Sacred lotus</name>
    <dbReference type="NCBI Taxonomy" id="4432"/>
    <lineage>
        <taxon>Eukaryota</taxon>
        <taxon>Viridiplantae</taxon>
        <taxon>Streptophyta</taxon>
        <taxon>Embryophyta</taxon>
        <taxon>Tracheophyta</taxon>
        <taxon>Spermatophyta</taxon>
        <taxon>Magnoliopsida</taxon>
        <taxon>Proteales</taxon>
        <taxon>Nelumbonaceae</taxon>
        <taxon>Nelumbo</taxon>
    </lineage>
</organism>
<dbReference type="Proteomes" id="UP000607653">
    <property type="component" value="Unassembled WGS sequence"/>
</dbReference>
<evidence type="ECO:0000313" key="1">
    <source>
        <dbReference type="EMBL" id="DAD49547.1"/>
    </source>
</evidence>
<reference evidence="1 2" key="1">
    <citation type="journal article" date="2020" name="Mol. Biol. Evol.">
        <title>Distinct Expression and Methylation Patterns for Genes with Different Fates following a Single Whole-Genome Duplication in Flowering Plants.</title>
        <authorList>
            <person name="Shi T."/>
            <person name="Rahmani R.S."/>
            <person name="Gugger P.F."/>
            <person name="Wang M."/>
            <person name="Li H."/>
            <person name="Zhang Y."/>
            <person name="Li Z."/>
            <person name="Wang Q."/>
            <person name="Van de Peer Y."/>
            <person name="Marchal K."/>
            <person name="Chen J."/>
        </authorList>
    </citation>
    <scope>NUCLEOTIDE SEQUENCE [LARGE SCALE GENOMIC DNA]</scope>
    <source>
        <tissue evidence="1">Leaf</tissue>
    </source>
</reference>